<evidence type="ECO:0000313" key="10">
    <source>
        <dbReference type="Proteomes" id="UP000233837"/>
    </source>
</evidence>
<dbReference type="PROSITE" id="PS50811">
    <property type="entry name" value="WRKY"/>
    <property type="match status" value="1"/>
</dbReference>
<evidence type="ECO:0000256" key="6">
    <source>
        <dbReference type="ARBA" id="ARBA00060850"/>
    </source>
</evidence>
<feature type="region of interest" description="Disordered" evidence="7">
    <location>
        <begin position="148"/>
        <end position="189"/>
    </location>
</feature>
<dbReference type="GO" id="GO:0003700">
    <property type="term" value="F:DNA-binding transcription factor activity"/>
    <property type="evidence" value="ECO:0007669"/>
    <property type="project" value="InterPro"/>
</dbReference>
<dbReference type="AlphaFoldDB" id="A0A2I0WEY0"/>
<keyword evidence="2" id="KW-0805">Transcription regulation</keyword>
<evidence type="ECO:0000256" key="1">
    <source>
        <dbReference type="ARBA" id="ARBA00004123"/>
    </source>
</evidence>
<dbReference type="GO" id="GO:0042542">
    <property type="term" value="P:response to hydrogen peroxide"/>
    <property type="evidence" value="ECO:0007669"/>
    <property type="project" value="UniProtKB-ARBA"/>
</dbReference>
<dbReference type="PANTHER" id="PTHR32096:SF151">
    <property type="entry name" value="OS01G0656400 PROTEIN"/>
    <property type="match status" value="1"/>
</dbReference>
<keyword evidence="3" id="KW-0238">DNA-binding</keyword>
<evidence type="ECO:0000256" key="5">
    <source>
        <dbReference type="ARBA" id="ARBA00023242"/>
    </source>
</evidence>
<dbReference type="InterPro" id="IPR044810">
    <property type="entry name" value="WRKY_plant"/>
</dbReference>
<dbReference type="EMBL" id="KZ502682">
    <property type="protein sequence ID" value="PKU74199.1"/>
    <property type="molecule type" value="Genomic_DNA"/>
</dbReference>
<feature type="compositionally biased region" description="Basic and acidic residues" evidence="7">
    <location>
        <begin position="148"/>
        <end position="157"/>
    </location>
</feature>
<keyword evidence="5" id="KW-0539">Nucleus</keyword>
<dbReference type="PANTHER" id="PTHR32096">
    <property type="entry name" value="WRKY TRANSCRIPTION FACTOR 30-RELATED-RELATED"/>
    <property type="match status" value="1"/>
</dbReference>
<dbReference type="InterPro" id="IPR003657">
    <property type="entry name" value="WRKY_dom"/>
</dbReference>
<evidence type="ECO:0000256" key="2">
    <source>
        <dbReference type="ARBA" id="ARBA00023015"/>
    </source>
</evidence>
<reference evidence="9 10" key="1">
    <citation type="journal article" date="2016" name="Sci. Rep.">
        <title>The Dendrobium catenatum Lindl. genome sequence provides insights into polysaccharide synthase, floral development and adaptive evolution.</title>
        <authorList>
            <person name="Zhang G.Q."/>
            <person name="Xu Q."/>
            <person name="Bian C."/>
            <person name="Tsai W.C."/>
            <person name="Yeh C.M."/>
            <person name="Liu K.W."/>
            <person name="Yoshida K."/>
            <person name="Zhang L.S."/>
            <person name="Chang S.B."/>
            <person name="Chen F."/>
            <person name="Shi Y."/>
            <person name="Su Y.Y."/>
            <person name="Zhang Y.Q."/>
            <person name="Chen L.J."/>
            <person name="Yin Y."/>
            <person name="Lin M."/>
            <person name="Huang H."/>
            <person name="Deng H."/>
            <person name="Wang Z.W."/>
            <person name="Zhu S.L."/>
            <person name="Zhao X."/>
            <person name="Deng C."/>
            <person name="Niu S.C."/>
            <person name="Huang J."/>
            <person name="Wang M."/>
            <person name="Liu G.H."/>
            <person name="Yang H.J."/>
            <person name="Xiao X.J."/>
            <person name="Hsiao Y.Y."/>
            <person name="Wu W.L."/>
            <person name="Chen Y.Y."/>
            <person name="Mitsuda N."/>
            <person name="Ohme-Takagi M."/>
            <person name="Luo Y.B."/>
            <person name="Van de Peer Y."/>
            <person name="Liu Z.J."/>
        </authorList>
    </citation>
    <scope>NUCLEOTIDE SEQUENCE [LARGE SCALE GENOMIC DNA]</scope>
    <source>
        <tissue evidence="9">The whole plant</tissue>
    </source>
</reference>
<evidence type="ECO:0000256" key="3">
    <source>
        <dbReference type="ARBA" id="ARBA00023125"/>
    </source>
</evidence>
<dbReference type="Proteomes" id="UP000233837">
    <property type="component" value="Unassembled WGS sequence"/>
</dbReference>
<comment type="similarity">
    <text evidence="6">Belongs to the WRKY group III family.</text>
</comment>
<reference evidence="9 10" key="2">
    <citation type="journal article" date="2017" name="Nature">
        <title>The Apostasia genome and the evolution of orchids.</title>
        <authorList>
            <person name="Zhang G.Q."/>
            <person name="Liu K.W."/>
            <person name="Li Z."/>
            <person name="Lohaus R."/>
            <person name="Hsiao Y.Y."/>
            <person name="Niu S.C."/>
            <person name="Wang J.Y."/>
            <person name="Lin Y.C."/>
            <person name="Xu Q."/>
            <person name="Chen L.J."/>
            <person name="Yoshida K."/>
            <person name="Fujiwara S."/>
            <person name="Wang Z.W."/>
            <person name="Zhang Y.Q."/>
            <person name="Mitsuda N."/>
            <person name="Wang M."/>
            <person name="Liu G.H."/>
            <person name="Pecoraro L."/>
            <person name="Huang H.X."/>
            <person name="Xiao X.J."/>
            <person name="Lin M."/>
            <person name="Wu X.Y."/>
            <person name="Wu W.L."/>
            <person name="Chen Y.Y."/>
            <person name="Chang S.B."/>
            <person name="Sakamoto S."/>
            <person name="Ohme-Takagi M."/>
            <person name="Yagi M."/>
            <person name="Zeng S.J."/>
            <person name="Shen C.Y."/>
            <person name="Yeh C.M."/>
            <person name="Luo Y.B."/>
            <person name="Tsai W.C."/>
            <person name="Van de Peer Y."/>
            <person name="Liu Z.J."/>
        </authorList>
    </citation>
    <scope>NUCLEOTIDE SEQUENCE [LARGE SCALE GENOMIC DNA]</scope>
    <source>
        <tissue evidence="9">The whole plant</tissue>
    </source>
</reference>
<dbReference type="GO" id="GO:0010193">
    <property type="term" value="P:response to ozone"/>
    <property type="evidence" value="ECO:0007669"/>
    <property type="project" value="UniProtKB-ARBA"/>
</dbReference>
<evidence type="ECO:0000256" key="4">
    <source>
        <dbReference type="ARBA" id="ARBA00023163"/>
    </source>
</evidence>
<dbReference type="OrthoDB" id="1888929at2759"/>
<proteinExistence type="inferred from homology"/>
<keyword evidence="10" id="KW-1185">Reference proteome</keyword>
<name>A0A2I0WEY0_9ASPA</name>
<dbReference type="STRING" id="906689.A0A2I0WEY0"/>
<feature type="domain" description="WRKY" evidence="8">
    <location>
        <begin position="185"/>
        <end position="242"/>
    </location>
</feature>
<dbReference type="GO" id="GO:0000976">
    <property type="term" value="F:transcription cis-regulatory region binding"/>
    <property type="evidence" value="ECO:0007669"/>
    <property type="project" value="TreeGrafter"/>
</dbReference>
<evidence type="ECO:0000256" key="7">
    <source>
        <dbReference type="SAM" id="MobiDB-lite"/>
    </source>
</evidence>
<protein>
    <submittedName>
        <fullName evidence="9">Putative WRKY transcription factor 53</fullName>
    </submittedName>
</protein>
<dbReference type="GO" id="GO:0005634">
    <property type="term" value="C:nucleus"/>
    <property type="evidence" value="ECO:0007669"/>
    <property type="project" value="UniProtKB-SubCell"/>
</dbReference>
<gene>
    <name evidence="9" type="primary">WRKY53</name>
    <name evidence="9" type="ORF">MA16_Dca027312</name>
</gene>
<dbReference type="SUPFAM" id="SSF118290">
    <property type="entry name" value="WRKY DNA-binding domain"/>
    <property type="match status" value="1"/>
</dbReference>
<evidence type="ECO:0000259" key="8">
    <source>
        <dbReference type="PROSITE" id="PS50811"/>
    </source>
</evidence>
<sequence>MLIKSMLCKPIIRCTRNRSLDTRNTRPSNTTAKSTQISLTIIYFSAFKPYIRTLHVRKRKRPHLFKLQRTMMESGTDMMVSELYQIHELARKLNENLELSHYEICRSLAKEIICAIEKTICTAKSSSTGETELAFFNGREFHVDRLNKEFSTDNEPKKSKKRKIMATGTSQVRVSSDPGADMPPDDGHSWRKYGQKDILGAKHPRSYYRCTHRKTQGCAAMKQVQKTDENSSIFDITYLGTHTCFISPQHIASKTSYYNPQQSLLDQQNSLVLHLGFETNLKLKTESSDLNKDPTSSFSFPSTPIEGMNSENVLFCSSQRTECCYGVNLSSALMSPTSYESNCFTWPSCEMSSEVDYALTEIISASNSVADLPVMDVEFMRDYEEMDAEILFDTSIFFE</sequence>
<dbReference type="GO" id="GO:0010150">
    <property type="term" value="P:leaf senescence"/>
    <property type="evidence" value="ECO:0007669"/>
    <property type="project" value="UniProtKB-ARBA"/>
</dbReference>
<dbReference type="GO" id="GO:0009751">
    <property type="term" value="P:response to salicylic acid"/>
    <property type="evidence" value="ECO:0007669"/>
    <property type="project" value="UniProtKB-ARBA"/>
</dbReference>
<dbReference type="SMART" id="SM00774">
    <property type="entry name" value="WRKY"/>
    <property type="match status" value="1"/>
</dbReference>
<keyword evidence="4" id="KW-0804">Transcription</keyword>
<comment type="subcellular location">
    <subcellularLocation>
        <location evidence="1">Nucleus</location>
    </subcellularLocation>
</comment>
<organism evidence="9 10">
    <name type="scientific">Dendrobium catenatum</name>
    <dbReference type="NCBI Taxonomy" id="906689"/>
    <lineage>
        <taxon>Eukaryota</taxon>
        <taxon>Viridiplantae</taxon>
        <taxon>Streptophyta</taxon>
        <taxon>Embryophyta</taxon>
        <taxon>Tracheophyta</taxon>
        <taxon>Spermatophyta</taxon>
        <taxon>Magnoliopsida</taxon>
        <taxon>Liliopsida</taxon>
        <taxon>Asparagales</taxon>
        <taxon>Orchidaceae</taxon>
        <taxon>Epidendroideae</taxon>
        <taxon>Malaxideae</taxon>
        <taxon>Dendrobiinae</taxon>
        <taxon>Dendrobium</taxon>
    </lineage>
</organism>
<dbReference type="InterPro" id="IPR036576">
    <property type="entry name" value="WRKY_dom_sf"/>
</dbReference>
<evidence type="ECO:0000313" key="9">
    <source>
        <dbReference type="EMBL" id="PKU74199.1"/>
    </source>
</evidence>
<dbReference type="FunFam" id="2.20.25.80:FF:000009">
    <property type="entry name" value="WRKY transcription factor 53"/>
    <property type="match status" value="1"/>
</dbReference>
<dbReference type="Gene3D" id="2.20.25.80">
    <property type="entry name" value="WRKY domain"/>
    <property type="match status" value="1"/>
</dbReference>
<dbReference type="Pfam" id="PF03106">
    <property type="entry name" value="WRKY"/>
    <property type="match status" value="1"/>
</dbReference>
<accession>A0A2I0WEY0</accession>